<evidence type="ECO:0000313" key="3">
    <source>
        <dbReference type="Proteomes" id="UP000245910"/>
    </source>
</evidence>
<organism evidence="2 3">
    <name type="scientific">Fusarium venenatum</name>
    <dbReference type="NCBI Taxonomy" id="56646"/>
    <lineage>
        <taxon>Eukaryota</taxon>
        <taxon>Fungi</taxon>
        <taxon>Dikarya</taxon>
        <taxon>Ascomycota</taxon>
        <taxon>Pezizomycotina</taxon>
        <taxon>Sordariomycetes</taxon>
        <taxon>Hypocreomycetidae</taxon>
        <taxon>Hypocreales</taxon>
        <taxon>Nectriaceae</taxon>
        <taxon>Fusarium</taxon>
    </lineage>
</organism>
<feature type="compositionally biased region" description="Basic residues" evidence="1">
    <location>
        <begin position="1"/>
        <end position="14"/>
    </location>
</feature>
<dbReference type="EMBL" id="LN649230">
    <property type="protein sequence ID" value="CEI60044.1"/>
    <property type="molecule type" value="Genomic_DNA"/>
</dbReference>
<reference evidence="3" key="1">
    <citation type="submission" date="2014-10" db="EMBL/GenBank/DDBJ databases">
        <authorList>
            <person name="King R."/>
        </authorList>
    </citation>
    <scope>NUCLEOTIDE SEQUENCE [LARGE SCALE GENOMIC DNA]</scope>
    <source>
        <strain evidence="3">A3/5</strain>
    </source>
</reference>
<evidence type="ECO:0000256" key="1">
    <source>
        <dbReference type="SAM" id="MobiDB-lite"/>
    </source>
</evidence>
<proteinExistence type="predicted"/>
<protein>
    <submittedName>
        <fullName evidence="2">Uncharacterized protein</fullName>
    </submittedName>
</protein>
<accession>A0A2L2SSE5</accession>
<feature type="region of interest" description="Disordered" evidence="1">
    <location>
        <begin position="1"/>
        <end position="21"/>
    </location>
</feature>
<dbReference type="AlphaFoldDB" id="A0A2L2SSE5"/>
<dbReference type="Proteomes" id="UP000245910">
    <property type="component" value="Chromosome II"/>
</dbReference>
<sequence>MPKRSRKPSKKTRSSKSSTALEFDSASIPTVIHPPSSRLCGSCASLSWPLIRQPWRAVIESVPLNKTFRHLQDSADQGYLLCRFAWLSLVTNCTFTTDDTELLGKGSVALWFLVSGSYLNLWAEMGHKDELDAFKDWDSVTQFKIVMSPNYTDW</sequence>
<keyword evidence="3" id="KW-1185">Reference proteome</keyword>
<name>A0A2L2SSE5_9HYPO</name>
<evidence type="ECO:0000313" key="2">
    <source>
        <dbReference type="EMBL" id="CEI60044.1"/>
    </source>
</evidence>